<dbReference type="NCBIfam" id="TIGR02484">
    <property type="entry name" value="CitB"/>
    <property type="match status" value="1"/>
</dbReference>
<feature type="transmembrane region" description="Helical" evidence="4">
    <location>
        <begin position="150"/>
        <end position="171"/>
    </location>
</feature>
<sequence>MSLDELVTDGKRQMQVCNACRYCEGYCAVWRAIEWRREFSDKDMAYLANLCHDCRECVFACPFTTPHEFGINPPKLFSGLREELYRRYAWPSGLAKALAGNKSTFWVVSVISFILLLAVVMGTNGTAGLLNHHTGTGAFYKVLSEMFLEITFGALGIWFVGGWVIGAARYWNDLKSRTSARVLPRDVRRATSYALQLRYLGKESQEENFSISRKWFHHAVFYGFLLDFASTSLAAIYSHVLHVQAPYPVYNPVVLLGIVGGVGILIGASGLLYTKSKSGSANSGGKDNSSGKAFSVSLLLVAVTGMLVLLFRDTSAMGVILTVHLSTVASLFFTAPYSKFVHFVYRYLALVRYAQEERAAEEAANKPRVTPAAVKLRGKISKRNEI</sequence>
<dbReference type="PROSITE" id="PS00198">
    <property type="entry name" value="4FE4S_FER_1"/>
    <property type="match status" value="1"/>
</dbReference>
<feature type="transmembrane region" description="Helical" evidence="4">
    <location>
        <begin position="219"/>
        <end position="241"/>
    </location>
</feature>
<evidence type="ECO:0000256" key="2">
    <source>
        <dbReference type="ARBA" id="ARBA00023004"/>
    </source>
</evidence>
<reference evidence="5 6" key="1">
    <citation type="submission" date="2021-02" db="EMBL/GenBank/DDBJ databases">
        <title>Alicyclobacillus curvatus sp. nov. and Alicyclobacillus mengziensis sp. nov., two acidophilic bacteria isolated from acid mine drainage.</title>
        <authorList>
            <person name="Huang Y."/>
        </authorList>
    </citation>
    <scope>NUCLEOTIDE SEQUENCE [LARGE SCALE GENOMIC DNA]</scope>
    <source>
        <strain evidence="5 6">S30H14</strain>
    </source>
</reference>
<feature type="transmembrane region" description="Helical" evidence="4">
    <location>
        <begin position="317"/>
        <end position="337"/>
    </location>
</feature>
<protein>
    <submittedName>
        <fullName evidence="5">Tricarballylate utilization 4Fe-4S protein TcuB</fullName>
    </submittedName>
</protein>
<dbReference type="GO" id="GO:0051536">
    <property type="term" value="F:iron-sulfur cluster binding"/>
    <property type="evidence" value="ECO:0007669"/>
    <property type="project" value="UniProtKB-KW"/>
</dbReference>
<organism evidence="5 6">
    <name type="scientific">Alicyclobacillus mengziensis</name>
    <dbReference type="NCBI Taxonomy" id="2931921"/>
    <lineage>
        <taxon>Bacteria</taxon>
        <taxon>Bacillati</taxon>
        <taxon>Bacillota</taxon>
        <taxon>Bacilli</taxon>
        <taxon>Bacillales</taxon>
        <taxon>Alicyclobacillaceae</taxon>
        <taxon>Alicyclobacillus</taxon>
    </lineage>
</organism>
<keyword evidence="3" id="KW-0411">Iron-sulfur</keyword>
<keyword evidence="2" id="KW-0408">Iron</keyword>
<feature type="transmembrane region" description="Helical" evidence="4">
    <location>
        <begin position="253"/>
        <end position="273"/>
    </location>
</feature>
<dbReference type="SUPFAM" id="SSF103501">
    <property type="entry name" value="Respiratory nitrate reductase 1 gamma chain"/>
    <property type="match status" value="1"/>
</dbReference>
<keyword evidence="4" id="KW-0472">Membrane</keyword>
<feature type="transmembrane region" description="Helical" evidence="4">
    <location>
        <begin position="105"/>
        <end position="130"/>
    </location>
</feature>
<dbReference type="GO" id="GO:0046872">
    <property type="term" value="F:metal ion binding"/>
    <property type="evidence" value="ECO:0007669"/>
    <property type="project" value="UniProtKB-KW"/>
</dbReference>
<dbReference type="Gene3D" id="1.20.950.20">
    <property type="entry name" value="Transmembrane di-heme cytochromes, Chain C"/>
    <property type="match status" value="1"/>
</dbReference>
<keyword evidence="4" id="KW-1133">Transmembrane helix</keyword>
<keyword evidence="1" id="KW-0479">Metal-binding</keyword>
<dbReference type="InterPro" id="IPR036197">
    <property type="entry name" value="NarG-like_sf"/>
</dbReference>
<keyword evidence="4" id="KW-0812">Transmembrane</keyword>
<evidence type="ECO:0000256" key="3">
    <source>
        <dbReference type="ARBA" id="ARBA00023014"/>
    </source>
</evidence>
<evidence type="ECO:0000256" key="4">
    <source>
        <dbReference type="SAM" id="Phobius"/>
    </source>
</evidence>
<accession>A0A9X7W3W7</accession>
<evidence type="ECO:0000256" key="1">
    <source>
        <dbReference type="ARBA" id="ARBA00022723"/>
    </source>
</evidence>
<proteinExistence type="predicted"/>
<dbReference type="SUPFAM" id="SSF54862">
    <property type="entry name" value="4Fe-4S ferredoxins"/>
    <property type="match status" value="1"/>
</dbReference>
<gene>
    <name evidence="5" type="primary">tcuB</name>
    <name evidence="5" type="ORF">JZ786_13290</name>
</gene>
<dbReference type="AlphaFoldDB" id="A0A9X7W3W7"/>
<keyword evidence="6" id="KW-1185">Reference proteome</keyword>
<feature type="transmembrane region" description="Helical" evidence="4">
    <location>
        <begin position="293"/>
        <end position="311"/>
    </location>
</feature>
<dbReference type="InterPro" id="IPR012830">
    <property type="entry name" value="Citrate_utilization_prot_B"/>
</dbReference>
<name>A0A9X7W3W7_9BACL</name>
<dbReference type="Proteomes" id="UP000663505">
    <property type="component" value="Chromosome"/>
</dbReference>
<evidence type="ECO:0000313" key="6">
    <source>
        <dbReference type="Proteomes" id="UP000663505"/>
    </source>
</evidence>
<dbReference type="EMBL" id="CP071182">
    <property type="protein sequence ID" value="QSO49859.1"/>
    <property type="molecule type" value="Genomic_DNA"/>
</dbReference>
<dbReference type="InterPro" id="IPR017900">
    <property type="entry name" value="4Fe4S_Fe_S_CS"/>
</dbReference>
<dbReference type="KEGG" id="afx:JZ786_13290"/>
<evidence type="ECO:0000313" key="5">
    <source>
        <dbReference type="EMBL" id="QSO49859.1"/>
    </source>
</evidence>